<reference evidence="7" key="1">
    <citation type="submission" date="2020-05" db="EMBL/GenBank/DDBJ databases">
        <title>WGS assembly of Panicum virgatum.</title>
        <authorList>
            <person name="Lovell J.T."/>
            <person name="Jenkins J."/>
            <person name="Shu S."/>
            <person name="Juenger T.E."/>
            <person name="Schmutz J."/>
        </authorList>
    </citation>
    <scope>NUCLEOTIDE SEQUENCE</scope>
    <source>
        <strain evidence="7">AP13</strain>
    </source>
</reference>
<evidence type="ECO:0000313" key="7">
    <source>
        <dbReference type="EMBL" id="KAG2570067.1"/>
    </source>
</evidence>
<accession>A0A8T0Q583</accession>
<dbReference type="InterPro" id="IPR035337">
    <property type="entry name" value="Ycf70-like"/>
</dbReference>
<keyword evidence="6" id="KW-0472">Membrane</keyword>
<dbReference type="Proteomes" id="UP000823388">
    <property type="component" value="Chromosome 7K"/>
</dbReference>
<keyword evidence="8" id="KW-1185">Reference proteome</keyword>
<sequence>MALVLYALFYVFLVLFIFFDSFKQEFNKLELSGKEERKLVNGEDPLTRDFPDPLYEEFEESSSESSDVNFHQLNLSIPICFYFYFKLLLFVCCFSQVIEEVHDEFF</sequence>
<evidence type="ECO:0000256" key="3">
    <source>
        <dbReference type="ARBA" id="ARBA00021521"/>
    </source>
</evidence>
<comment type="caution">
    <text evidence="7">The sequence shown here is derived from an EMBL/GenBank/DDBJ whole genome shotgun (WGS) entry which is preliminary data.</text>
</comment>
<dbReference type="GO" id="GO:0009507">
    <property type="term" value="C:chloroplast"/>
    <property type="evidence" value="ECO:0007669"/>
    <property type="project" value="UniProtKB-SubCell"/>
</dbReference>
<keyword evidence="5" id="KW-0934">Plastid</keyword>
<protein>
    <recommendedName>
        <fullName evidence="3">Uncharacterized protein ycf70</fullName>
    </recommendedName>
</protein>
<dbReference type="Pfam" id="PF17382">
    <property type="entry name" value="Ycf70"/>
    <property type="match status" value="1"/>
</dbReference>
<evidence type="ECO:0000313" key="8">
    <source>
        <dbReference type="Proteomes" id="UP000823388"/>
    </source>
</evidence>
<dbReference type="AlphaFoldDB" id="A0A8T0Q583"/>
<feature type="transmembrane region" description="Helical" evidence="6">
    <location>
        <begin position="79"/>
        <end position="98"/>
    </location>
</feature>
<evidence type="ECO:0000256" key="5">
    <source>
        <dbReference type="ARBA" id="ARBA00022640"/>
    </source>
</evidence>
<proteinExistence type="inferred from homology"/>
<feature type="transmembrane region" description="Helical" evidence="6">
    <location>
        <begin position="6"/>
        <end position="22"/>
    </location>
</feature>
<gene>
    <name evidence="7" type="ORF">PVAP13_7KG182599</name>
</gene>
<comment type="subcellular location">
    <subcellularLocation>
        <location evidence="1">Plastid</location>
        <location evidence="1">Chloroplast</location>
    </subcellularLocation>
</comment>
<name>A0A8T0Q583_PANVG</name>
<comment type="similarity">
    <text evidence="2">Belongs to the ycf70 family.</text>
</comment>
<keyword evidence="6" id="KW-0812">Transmembrane</keyword>
<keyword evidence="4" id="KW-0150">Chloroplast</keyword>
<keyword evidence="6" id="KW-1133">Transmembrane helix</keyword>
<evidence type="ECO:0000256" key="1">
    <source>
        <dbReference type="ARBA" id="ARBA00004229"/>
    </source>
</evidence>
<dbReference type="EMBL" id="CM029049">
    <property type="protein sequence ID" value="KAG2570067.1"/>
    <property type="molecule type" value="Genomic_DNA"/>
</dbReference>
<organism evidence="7 8">
    <name type="scientific">Panicum virgatum</name>
    <name type="common">Blackwell switchgrass</name>
    <dbReference type="NCBI Taxonomy" id="38727"/>
    <lineage>
        <taxon>Eukaryota</taxon>
        <taxon>Viridiplantae</taxon>
        <taxon>Streptophyta</taxon>
        <taxon>Embryophyta</taxon>
        <taxon>Tracheophyta</taxon>
        <taxon>Spermatophyta</taxon>
        <taxon>Magnoliopsida</taxon>
        <taxon>Liliopsida</taxon>
        <taxon>Poales</taxon>
        <taxon>Poaceae</taxon>
        <taxon>PACMAD clade</taxon>
        <taxon>Panicoideae</taxon>
        <taxon>Panicodae</taxon>
        <taxon>Paniceae</taxon>
        <taxon>Panicinae</taxon>
        <taxon>Panicum</taxon>
        <taxon>Panicum sect. Hiantes</taxon>
    </lineage>
</organism>
<evidence type="ECO:0000256" key="6">
    <source>
        <dbReference type="SAM" id="Phobius"/>
    </source>
</evidence>
<evidence type="ECO:0000256" key="4">
    <source>
        <dbReference type="ARBA" id="ARBA00022528"/>
    </source>
</evidence>
<evidence type="ECO:0000256" key="2">
    <source>
        <dbReference type="ARBA" id="ARBA00005455"/>
    </source>
</evidence>